<feature type="compositionally biased region" description="Polar residues" evidence="1">
    <location>
        <begin position="254"/>
        <end position="272"/>
    </location>
</feature>
<sequence>MLMRSDQQKMSKTLHDQLFVDVTLLATDLQTDVITEIVSYVATDIGTIRSTESEGEELVPTTEIDSGTFLATAFVTDELTEEVSEMVSDGRTDGDSIRSTEGVWGSVNRCKNELVSDVDDATDMLSNVFSDVVTVIDEIRTTETQTDLPTNVNTDVLRTETDGVEVTAPLEELETTEMLSTEIAVECTGLTGMCQMYLPYNTSTIDALFPFLNPPCPTEGVVVDLTPSQCNRLRQNCSVLNQIIPLNCSGASSTQTDSDGLVSQSNPTSSPRFTGVTVAVDGPSTSPITEVSDIVTDPEGVVVLTTKVASEEMTEAISEVVSDLVTVVDDIRSTEDVEDITRPTVVDVTLLATDLQTDVISEIVSDVATDIGTIRSTESEGEELVPTTEIDSGTFLATAFVTDELTEEVSEMVSDGRTDGDSIRSTEGVSGVLLTDVRTELVSDVDDATDMLSNVFSDVVTVIDEIRTTETQTDIPTNVNTDVLKTETDGVEVTAPLEELETTEMLSTEIAVECTGLTGMCQMYLPYNTSTIDALFPVNLELLLPIEAVRLLDQLILASCPTELIMDACLVLNPPCPTEGVVVDLTPSQCNRLRQNCSVLNQIIPLNCSEASSTQTDSGGLVSQNTVTTETNEAVDVTSLQVDDETEGFTMLDTSTQLTGRRCYSCNGIDECSQSLEELDQVTCSSLLVCSFINVTVQITGSPPETIVSRGCFFDVEIIGCISVREYIDILLAVMPSFNEDIFTNETGAACFCDEDLCNTEIVFPIIGTPRATTEFAEDVTTIAPDDDETTLLTQPDDVMTSVQGAVQCMEITGICADLLPYQYSQLEPVFPFNQMMPLPFTNLLSVSQVVVISATCDDTLEDDACRMLFPPCPTEGVETVICPQTCFDLIVDCDILHFFTPLDCSRFTSNVEISDGLCLAGVEDLDPLVMVTDAKRQLDLESTTNIQPALPPQEIRD</sequence>
<evidence type="ECO:0000313" key="2">
    <source>
        <dbReference type="EMBL" id="PIK52971.1"/>
    </source>
</evidence>
<organism evidence="2 3">
    <name type="scientific">Stichopus japonicus</name>
    <name type="common">Sea cucumber</name>
    <dbReference type="NCBI Taxonomy" id="307972"/>
    <lineage>
        <taxon>Eukaryota</taxon>
        <taxon>Metazoa</taxon>
        <taxon>Echinodermata</taxon>
        <taxon>Eleutherozoa</taxon>
        <taxon>Echinozoa</taxon>
        <taxon>Holothuroidea</taxon>
        <taxon>Aspidochirotacea</taxon>
        <taxon>Aspidochirotida</taxon>
        <taxon>Stichopodidae</taxon>
        <taxon>Apostichopus</taxon>
    </lineage>
</organism>
<accession>A0A2G8KYB6</accession>
<name>A0A2G8KYB6_STIJA</name>
<comment type="caution">
    <text evidence="2">The sequence shown here is derived from an EMBL/GenBank/DDBJ whole genome shotgun (WGS) entry which is preliminary data.</text>
</comment>
<dbReference type="CDD" id="cd00117">
    <property type="entry name" value="TFP"/>
    <property type="match status" value="1"/>
</dbReference>
<proteinExistence type="predicted"/>
<dbReference type="AlphaFoldDB" id="A0A2G8KYB6"/>
<evidence type="ECO:0000313" key="3">
    <source>
        <dbReference type="Proteomes" id="UP000230750"/>
    </source>
</evidence>
<protein>
    <submittedName>
        <fullName evidence="2">Uncharacterized protein</fullName>
    </submittedName>
</protein>
<keyword evidence="3" id="KW-1185">Reference proteome</keyword>
<dbReference type="Proteomes" id="UP000230750">
    <property type="component" value="Unassembled WGS sequence"/>
</dbReference>
<feature type="region of interest" description="Disordered" evidence="1">
    <location>
        <begin position="254"/>
        <end position="275"/>
    </location>
</feature>
<reference evidence="2 3" key="1">
    <citation type="journal article" date="2017" name="PLoS Biol.">
        <title>The sea cucumber genome provides insights into morphological evolution and visceral regeneration.</title>
        <authorList>
            <person name="Zhang X."/>
            <person name="Sun L."/>
            <person name="Yuan J."/>
            <person name="Sun Y."/>
            <person name="Gao Y."/>
            <person name="Zhang L."/>
            <person name="Li S."/>
            <person name="Dai H."/>
            <person name="Hamel J.F."/>
            <person name="Liu C."/>
            <person name="Yu Y."/>
            <person name="Liu S."/>
            <person name="Lin W."/>
            <person name="Guo K."/>
            <person name="Jin S."/>
            <person name="Xu P."/>
            <person name="Storey K.B."/>
            <person name="Huan P."/>
            <person name="Zhang T."/>
            <person name="Zhou Y."/>
            <person name="Zhang J."/>
            <person name="Lin C."/>
            <person name="Li X."/>
            <person name="Xing L."/>
            <person name="Huo D."/>
            <person name="Sun M."/>
            <person name="Wang L."/>
            <person name="Mercier A."/>
            <person name="Li F."/>
            <person name="Yang H."/>
            <person name="Xiang J."/>
        </authorList>
    </citation>
    <scope>NUCLEOTIDE SEQUENCE [LARGE SCALE GENOMIC DNA]</scope>
    <source>
        <strain evidence="2">Shaxun</strain>
        <tissue evidence="2">Muscle</tissue>
    </source>
</reference>
<dbReference type="EMBL" id="MRZV01000307">
    <property type="protein sequence ID" value="PIK52971.1"/>
    <property type="molecule type" value="Genomic_DNA"/>
</dbReference>
<evidence type="ECO:0000256" key="1">
    <source>
        <dbReference type="SAM" id="MobiDB-lite"/>
    </source>
</evidence>
<gene>
    <name evidence="2" type="ORF">BSL78_10125</name>
</gene>